<feature type="region of interest" description="Disordered" evidence="9">
    <location>
        <begin position="196"/>
        <end position="234"/>
    </location>
</feature>
<gene>
    <name evidence="12" type="ORF">BPAG_LOCUS3101</name>
</gene>
<evidence type="ECO:0000256" key="4">
    <source>
        <dbReference type="ARBA" id="ARBA00022833"/>
    </source>
</evidence>
<accession>A0A0N4T4K1</accession>
<sequence length="573" mass="65427">MFFTVSMIAIIWLNLLHCIASDKNDTFHLLNLDTGDEIFTNNTYSGISDNFDTLDYNNFEPLFGSEFPSDPSQFIDFAQLSEIEDISSKESKREADQITDTSYPGFSHSYDFIGHTNLESSLGSDMDSYRNVWRESNGEIKTNDDKVPHLSIRDAENKTFSPFNLNSDDIVTYMHFPDSQQNAIPIYFQQLTLSSDDTSGQHGAAEQSNIDNILDHRGNTDGESKTDAQSKTFSPLNLNSDDIVTYMHFPDSQQNAIPIYFEQLTGPSDDTSNQHENSEQSNIDNKHFSDVLNILDHRGSTDGRSEADKRNYSCHYRGCAMITKNYNEYLIHKKTHGQPFIYECKEPGCGRTFDHKSSFVSHKQTHRPKQYGNRDKLFSKKNVLQNHNKYYGAPHKRSFECLYPGCTMTTKSLNEYRAHGKTHGQPFIYECKVPGCGRTYDIVASLYSHKRTHEPHPSCECCGKFFATRKLLNCHKKLCPTTLREQSYECHYPGCAVIAKGYNEYLAHRKTHGQPFIYECKVPGCGQTFDYIPSFCAHKQTHQTHLQCAYCGKLFSSVTTLKSHKKLCSRAPR</sequence>
<evidence type="ECO:0000313" key="14">
    <source>
        <dbReference type="WBParaSite" id="BPAG_0000313101-mRNA-1"/>
    </source>
</evidence>
<reference evidence="14" key="1">
    <citation type="submission" date="2017-02" db="UniProtKB">
        <authorList>
            <consortium name="WormBaseParasite"/>
        </authorList>
    </citation>
    <scope>IDENTIFICATION</scope>
</reference>
<evidence type="ECO:0000256" key="5">
    <source>
        <dbReference type="ARBA" id="ARBA00023015"/>
    </source>
</evidence>
<evidence type="ECO:0000313" key="13">
    <source>
        <dbReference type="Proteomes" id="UP000278627"/>
    </source>
</evidence>
<keyword evidence="6" id="KW-0804">Transcription</keyword>
<feature type="domain" description="C2H2-type" evidence="11">
    <location>
        <begin position="342"/>
        <end position="371"/>
    </location>
</feature>
<feature type="chain" id="PRO_5043121738" evidence="10">
    <location>
        <begin position="22"/>
        <end position="573"/>
    </location>
</feature>
<dbReference type="Gene3D" id="3.30.160.60">
    <property type="entry name" value="Classic Zinc Finger"/>
    <property type="match status" value="3"/>
</dbReference>
<dbReference type="Proteomes" id="UP000278627">
    <property type="component" value="Unassembled WGS sequence"/>
</dbReference>
<feature type="compositionally biased region" description="Basic and acidic residues" evidence="9">
    <location>
        <begin position="213"/>
        <end position="228"/>
    </location>
</feature>
<dbReference type="WBParaSite" id="BPAG_0000313101-mRNA-1">
    <property type="protein sequence ID" value="BPAG_0000313101-mRNA-1"/>
    <property type="gene ID" value="BPAG_0000313101"/>
</dbReference>
<dbReference type="InterPro" id="IPR036236">
    <property type="entry name" value="Znf_C2H2_sf"/>
</dbReference>
<dbReference type="PROSITE" id="PS50157">
    <property type="entry name" value="ZINC_FINGER_C2H2_2"/>
    <property type="match status" value="4"/>
</dbReference>
<dbReference type="GO" id="GO:0008270">
    <property type="term" value="F:zinc ion binding"/>
    <property type="evidence" value="ECO:0007669"/>
    <property type="project" value="UniProtKB-KW"/>
</dbReference>
<keyword evidence="10" id="KW-0732">Signal</keyword>
<keyword evidence="4" id="KW-0862">Zinc</keyword>
<keyword evidence="7" id="KW-0539">Nucleus</keyword>
<evidence type="ECO:0000256" key="1">
    <source>
        <dbReference type="ARBA" id="ARBA00004123"/>
    </source>
</evidence>
<feature type="compositionally biased region" description="Polar residues" evidence="9">
    <location>
        <begin position="196"/>
        <end position="211"/>
    </location>
</feature>
<keyword evidence="3 8" id="KW-0863">Zinc-finger</keyword>
<feature type="signal peptide" evidence="10">
    <location>
        <begin position="1"/>
        <end position="21"/>
    </location>
</feature>
<comment type="subcellular location">
    <subcellularLocation>
        <location evidence="1">Nucleus</location>
    </subcellularLocation>
</comment>
<dbReference type="AlphaFoldDB" id="A0A0N4T4K1"/>
<proteinExistence type="predicted"/>
<dbReference type="GO" id="GO:0006357">
    <property type="term" value="P:regulation of transcription by RNA polymerase II"/>
    <property type="evidence" value="ECO:0007669"/>
    <property type="project" value="TreeGrafter"/>
</dbReference>
<dbReference type="InterPro" id="IPR013087">
    <property type="entry name" value="Znf_C2H2_type"/>
</dbReference>
<dbReference type="PANTHER" id="PTHR46179">
    <property type="entry name" value="ZINC FINGER PROTEIN"/>
    <property type="match status" value="1"/>
</dbReference>
<feature type="domain" description="C2H2-type" evidence="11">
    <location>
        <begin position="546"/>
        <end position="573"/>
    </location>
</feature>
<dbReference type="GO" id="GO:0005634">
    <property type="term" value="C:nucleus"/>
    <property type="evidence" value="ECO:0007669"/>
    <property type="project" value="UniProtKB-SubCell"/>
</dbReference>
<evidence type="ECO:0000256" key="10">
    <source>
        <dbReference type="SAM" id="SignalP"/>
    </source>
</evidence>
<keyword evidence="2" id="KW-0479">Metal-binding</keyword>
<organism evidence="14">
    <name type="scientific">Brugia pahangi</name>
    <name type="common">Filarial nematode worm</name>
    <dbReference type="NCBI Taxonomy" id="6280"/>
    <lineage>
        <taxon>Eukaryota</taxon>
        <taxon>Metazoa</taxon>
        <taxon>Ecdysozoa</taxon>
        <taxon>Nematoda</taxon>
        <taxon>Chromadorea</taxon>
        <taxon>Rhabditida</taxon>
        <taxon>Spirurina</taxon>
        <taxon>Spiruromorpha</taxon>
        <taxon>Filarioidea</taxon>
        <taxon>Onchocercidae</taxon>
        <taxon>Brugia</taxon>
    </lineage>
</organism>
<name>A0A0N4T4K1_BRUPA</name>
<dbReference type="PROSITE" id="PS00028">
    <property type="entry name" value="ZINC_FINGER_C2H2_1"/>
    <property type="match status" value="3"/>
</dbReference>
<feature type="compositionally biased region" description="Basic and acidic residues" evidence="9">
    <location>
        <begin position="272"/>
        <end position="282"/>
    </location>
</feature>
<feature type="domain" description="C2H2-type" evidence="11">
    <location>
        <begin position="429"/>
        <end position="458"/>
    </location>
</feature>
<evidence type="ECO:0000256" key="6">
    <source>
        <dbReference type="ARBA" id="ARBA00023163"/>
    </source>
</evidence>
<feature type="domain" description="C2H2-type" evidence="11">
    <location>
        <begin position="518"/>
        <end position="542"/>
    </location>
</feature>
<dbReference type="PANTHER" id="PTHR46179:SF13">
    <property type="entry name" value="C2H2-TYPE DOMAIN-CONTAINING PROTEIN"/>
    <property type="match status" value="1"/>
</dbReference>
<dbReference type="InterPro" id="IPR051061">
    <property type="entry name" value="Zinc_finger_trans_reg"/>
</dbReference>
<keyword evidence="13" id="KW-1185">Reference proteome</keyword>
<dbReference type="Pfam" id="PF00096">
    <property type="entry name" value="zf-C2H2"/>
    <property type="match status" value="1"/>
</dbReference>
<dbReference type="EMBL" id="UZAD01000717">
    <property type="protein sequence ID" value="VDN84287.1"/>
    <property type="molecule type" value="Genomic_DNA"/>
</dbReference>
<reference evidence="12 13" key="2">
    <citation type="submission" date="2018-11" db="EMBL/GenBank/DDBJ databases">
        <authorList>
            <consortium name="Pathogen Informatics"/>
        </authorList>
    </citation>
    <scope>NUCLEOTIDE SEQUENCE [LARGE SCALE GENOMIC DNA]</scope>
</reference>
<evidence type="ECO:0000313" key="12">
    <source>
        <dbReference type="EMBL" id="VDN84287.1"/>
    </source>
</evidence>
<evidence type="ECO:0000256" key="7">
    <source>
        <dbReference type="ARBA" id="ARBA00023242"/>
    </source>
</evidence>
<dbReference type="SMART" id="SM00355">
    <property type="entry name" value="ZnF_C2H2"/>
    <property type="match status" value="7"/>
</dbReference>
<feature type="region of interest" description="Disordered" evidence="9">
    <location>
        <begin position="263"/>
        <end position="282"/>
    </location>
</feature>
<evidence type="ECO:0000256" key="8">
    <source>
        <dbReference type="PROSITE-ProRule" id="PRU00042"/>
    </source>
</evidence>
<evidence type="ECO:0000259" key="11">
    <source>
        <dbReference type="PROSITE" id="PS50157"/>
    </source>
</evidence>
<keyword evidence="5" id="KW-0805">Transcription regulation</keyword>
<protein>
    <submittedName>
        <fullName evidence="14">Zinc finger, C2H2 type family protein</fullName>
    </submittedName>
</protein>
<dbReference type="SUPFAM" id="SSF57667">
    <property type="entry name" value="beta-beta-alpha zinc fingers"/>
    <property type="match status" value="3"/>
</dbReference>
<dbReference type="STRING" id="6280.A0A0N4T4K1"/>
<evidence type="ECO:0000256" key="9">
    <source>
        <dbReference type="SAM" id="MobiDB-lite"/>
    </source>
</evidence>
<evidence type="ECO:0000256" key="2">
    <source>
        <dbReference type="ARBA" id="ARBA00022723"/>
    </source>
</evidence>
<evidence type="ECO:0000256" key="3">
    <source>
        <dbReference type="ARBA" id="ARBA00022771"/>
    </source>
</evidence>